<dbReference type="VEuPathDB" id="AmoebaDB:NF0121980"/>
<evidence type="ECO:0000313" key="8">
    <source>
        <dbReference type="Proteomes" id="UP000444721"/>
    </source>
</evidence>
<protein>
    <recommendedName>
        <fullName evidence="6">Exportin-1 C-terminal domain-containing protein</fullName>
    </recommendedName>
</protein>
<dbReference type="Pfam" id="PF08767">
    <property type="entry name" value="CRM1_C"/>
    <property type="match status" value="1"/>
</dbReference>
<dbReference type="InterPro" id="IPR016024">
    <property type="entry name" value="ARM-type_fold"/>
</dbReference>
<dbReference type="Proteomes" id="UP000444721">
    <property type="component" value="Unassembled WGS sequence"/>
</dbReference>
<evidence type="ECO:0000256" key="3">
    <source>
        <dbReference type="ARBA" id="ARBA00022448"/>
    </source>
</evidence>
<dbReference type="RefSeq" id="XP_044560763.1">
    <property type="nucleotide sequence ID" value="XM_044708171.1"/>
</dbReference>
<gene>
    <name evidence="7" type="ORF">FDP41_004726</name>
</gene>
<evidence type="ECO:0000259" key="6">
    <source>
        <dbReference type="SMART" id="SM01102"/>
    </source>
</evidence>
<evidence type="ECO:0000256" key="5">
    <source>
        <dbReference type="ARBA" id="ARBA00023242"/>
    </source>
</evidence>
<evidence type="ECO:0000256" key="4">
    <source>
        <dbReference type="ARBA" id="ARBA00022927"/>
    </source>
</evidence>
<dbReference type="OMA" id="REPYICE"/>
<accession>A0A6A5BQ82</accession>
<evidence type="ECO:0000256" key="2">
    <source>
        <dbReference type="ARBA" id="ARBA00009466"/>
    </source>
</evidence>
<dbReference type="Gene3D" id="1.25.10.10">
    <property type="entry name" value="Leucine-rich Repeat Variant"/>
    <property type="match status" value="2"/>
</dbReference>
<comment type="caution">
    <text evidence="7">The sequence shown here is derived from an EMBL/GenBank/DDBJ whole genome shotgun (WGS) entry which is preliminary data.</text>
</comment>
<dbReference type="AlphaFoldDB" id="A0A6A5BQ82"/>
<reference evidence="7 8" key="1">
    <citation type="journal article" date="2019" name="Sci. Rep.">
        <title>Nanopore sequencing improves the draft genome of the human pathogenic amoeba Naegleria fowleri.</title>
        <authorList>
            <person name="Liechti N."/>
            <person name="Schurch N."/>
            <person name="Bruggmann R."/>
            <person name="Wittwer M."/>
        </authorList>
    </citation>
    <scope>NUCLEOTIDE SEQUENCE [LARGE SCALE GENOMIC DNA]</scope>
    <source>
        <strain evidence="7 8">ATCC 30894</strain>
    </source>
</reference>
<dbReference type="GO" id="GO:0000056">
    <property type="term" value="P:ribosomal small subunit export from nucleus"/>
    <property type="evidence" value="ECO:0007669"/>
    <property type="project" value="TreeGrafter"/>
</dbReference>
<dbReference type="SMART" id="SM01102">
    <property type="entry name" value="CRM1_C"/>
    <property type="match status" value="1"/>
</dbReference>
<keyword evidence="3" id="KW-0813">Transport</keyword>
<dbReference type="GO" id="GO:0000055">
    <property type="term" value="P:ribosomal large subunit export from nucleus"/>
    <property type="evidence" value="ECO:0007669"/>
    <property type="project" value="TreeGrafter"/>
</dbReference>
<comment type="similarity">
    <text evidence="2">Belongs to the exportin family.</text>
</comment>
<keyword evidence="5" id="KW-0539">Nucleus</keyword>
<dbReference type="PANTHER" id="PTHR11223">
    <property type="entry name" value="EXPORTIN 1/5"/>
    <property type="match status" value="1"/>
</dbReference>
<dbReference type="VEuPathDB" id="AmoebaDB:NfTy_084840"/>
<dbReference type="GeneID" id="68111944"/>
<comment type="subcellular location">
    <subcellularLocation>
        <location evidence="1">Nucleus</location>
    </subcellularLocation>
</comment>
<dbReference type="PANTHER" id="PTHR11223:SF2">
    <property type="entry name" value="EXPORTIN-1"/>
    <property type="match status" value="1"/>
</dbReference>
<evidence type="ECO:0000256" key="1">
    <source>
        <dbReference type="ARBA" id="ARBA00004123"/>
    </source>
</evidence>
<dbReference type="InterPro" id="IPR045065">
    <property type="entry name" value="XPO1/5"/>
</dbReference>
<evidence type="ECO:0000313" key="7">
    <source>
        <dbReference type="EMBL" id="KAF0976050.1"/>
    </source>
</evidence>
<keyword evidence="8" id="KW-1185">Reference proteome</keyword>
<organism evidence="7 8">
    <name type="scientific">Naegleria fowleri</name>
    <name type="common">Brain eating amoeba</name>
    <dbReference type="NCBI Taxonomy" id="5763"/>
    <lineage>
        <taxon>Eukaryota</taxon>
        <taxon>Discoba</taxon>
        <taxon>Heterolobosea</taxon>
        <taxon>Tetramitia</taxon>
        <taxon>Eutetramitia</taxon>
        <taxon>Vahlkampfiidae</taxon>
        <taxon>Naegleria</taxon>
    </lineage>
</organism>
<dbReference type="InterPro" id="IPR011989">
    <property type="entry name" value="ARM-like"/>
</dbReference>
<dbReference type="GO" id="GO:0006611">
    <property type="term" value="P:protein export from nucleus"/>
    <property type="evidence" value="ECO:0007669"/>
    <property type="project" value="InterPro"/>
</dbReference>
<dbReference type="InterPro" id="IPR014877">
    <property type="entry name" value="XPO1_C_dom"/>
</dbReference>
<dbReference type="EMBL" id="VFQX01000041">
    <property type="protein sequence ID" value="KAF0976050.1"/>
    <property type="molecule type" value="Genomic_DNA"/>
</dbReference>
<dbReference type="GO" id="GO:0005737">
    <property type="term" value="C:cytoplasm"/>
    <property type="evidence" value="ECO:0007669"/>
    <property type="project" value="TreeGrafter"/>
</dbReference>
<dbReference type="VEuPathDB" id="AmoebaDB:FDP41_004726"/>
<name>A0A6A5BQ82_NAEFO</name>
<dbReference type="OrthoDB" id="27218at2759"/>
<feature type="domain" description="Exportin-1 C-terminal" evidence="6">
    <location>
        <begin position="164"/>
        <end position="484"/>
    </location>
</feature>
<dbReference type="GO" id="GO:0005634">
    <property type="term" value="C:nucleus"/>
    <property type="evidence" value="ECO:0007669"/>
    <property type="project" value="UniProtKB-SubCell"/>
</dbReference>
<keyword evidence="4" id="KW-0653">Protein transport</keyword>
<dbReference type="GO" id="GO:0005049">
    <property type="term" value="F:nuclear export signal receptor activity"/>
    <property type="evidence" value="ECO:0007669"/>
    <property type="project" value="InterPro"/>
</dbReference>
<sequence>MYVVGQYPRFLIAHWKFLQTVVNKLFEFMHEKFPGVQEMACETFVKLAQKCKRKFVQRHQGEDIMFLERILRNLKSNISDLEPAHIHVFYEGVGYMIQAALPADQERLLQMLMSMPNTKWQAIMSHAAQNVQSLADTIVLKELTNILKTNVATCKSVGHAFIHQMKFIFRDMLSVYKAYSQFISDEIQKIGTRAASHSNVRAMRAIKRETLKLVEMFIANTDDTQMLVTSFLPPLLDATLGDYKASVPDAKDPQVLTLLSVAMDKLQTAIDHYLPTILEYVLECTLPMITTNFEDYPEHRMNLFTLLKSINKNCFQSFLHIPPNGFKLIVDSILWALKHTHRNIFETGLGILQDMLSNIEHLNNDGLRNEFYSKFYIPILDDVLYIYTDTLHQSGFKMQTTIIHHLLYVIATNKITVPLTENQQVPNDLFVKKHIHDILIESFNNLNSQYLQQFIITLFGYIHQEKEFTNCLRDFLVTLREYQGEEVDTSDLFFEEKQRKELEQREIRAAVPGLDSVVVNEFAPSQDDDVV</sequence>
<proteinExistence type="inferred from homology"/>
<dbReference type="SUPFAM" id="SSF48371">
    <property type="entry name" value="ARM repeat"/>
    <property type="match status" value="1"/>
</dbReference>